<dbReference type="PIRSF" id="PIRSF004848">
    <property type="entry name" value="YBL036c_PLPDEIII"/>
    <property type="match status" value="1"/>
</dbReference>
<dbReference type="GO" id="GO:0030170">
    <property type="term" value="F:pyridoxal phosphate binding"/>
    <property type="evidence" value="ECO:0007669"/>
    <property type="project" value="UniProtKB-UniRule"/>
</dbReference>
<evidence type="ECO:0000313" key="7">
    <source>
        <dbReference type="Proteomes" id="UP000027442"/>
    </source>
</evidence>
<dbReference type="HAMAP" id="MF_02087">
    <property type="entry name" value="PLP_homeostasis"/>
    <property type="match status" value="1"/>
</dbReference>
<evidence type="ECO:0000256" key="1">
    <source>
        <dbReference type="ARBA" id="ARBA00022898"/>
    </source>
</evidence>
<dbReference type="PATRIC" id="fig|1122985.7.peg.2000"/>
<dbReference type="InterPro" id="IPR029066">
    <property type="entry name" value="PLP-binding_barrel"/>
</dbReference>
<dbReference type="Gene3D" id="3.20.20.10">
    <property type="entry name" value="Alanine racemase"/>
    <property type="match status" value="1"/>
</dbReference>
<evidence type="ECO:0000256" key="3">
    <source>
        <dbReference type="PIRSR" id="PIRSR004848-1"/>
    </source>
</evidence>
<dbReference type="eggNOG" id="COG0325">
    <property type="taxonomic scope" value="Bacteria"/>
</dbReference>
<comment type="similarity">
    <text evidence="2 4">Belongs to the pyridoxal phosphate-binding protein YggS/PROSC family.</text>
</comment>
<feature type="domain" description="Alanine racemase N-terminal" evidence="5">
    <location>
        <begin position="6"/>
        <end position="222"/>
    </location>
</feature>
<protein>
    <recommendedName>
        <fullName evidence="2">Pyridoxal phosphate homeostasis protein</fullName>
        <shortName evidence="2">PLP homeostasis protein</shortName>
    </recommendedName>
</protein>
<keyword evidence="7" id="KW-1185">Reference proteome</keyword>
<dbReference type="InterPro" id="IPR001608">
    <property type="entry name" value="Ala_racemase_N"/>
</dbReference>
<gene>
    <name evidence="6" type="ORF">HMPREF1991_01931</name>
</gene>
<dbReference type="NCBIfam" id="TIGR00044">
    <property type="entry name" value="YggS family pyridoxal phosphate-dependent enzyme"/>
    <property type="match status" value="1"/>
</dbReference>
<dbReference type="SUPFAM" id="SSF51419">
    <property type="entry name" value="PLP-binding barrel"/>
    <property type="match status" value="1"/>
</dbReference>
<accession>A0A069QIR6</accession>
<dbReference type="CDD" id="cd00635">
    <property type="entry name" value="PLPDE_III_YBL036c_like"/>
    <property type="match status" value="1"/>
</dbReference>
<dbReference type="PANTHER" id="PTHR10146">
    <property type="entry name" value="PROLINE SYNTHETASE CO-TRANSCRIBED BACTERIAL HOMOLOG PROTEIN"/>
    <property type="match status" value="1"/>
</dbReference>
<dbReference type="Pfam" id="PF01168">
    <property type="entry name" value="Ala_racemase_N"/>
    <property type="match status" value="1"/>
</dbReference>
<dbReference type="Proteomes" id="UP000027442">
    <property type="component" value="Unassembled WGS sequence"/>
</dbReference>
<comment type="cofactor">
    <cofactor evidence="3">
        <name>pyridoxal 5'-phosphate</name>
        <dbReference type="ChEBI" id="CHEBI:597326"/>
    </cofactor>
</comment>
<dbReference type="PROSITE" id="PS01211">
    <property type="entry name" value="UPF0001"/>
    <property type="match status" value="1"/>
</dbReference>
<evidence type="ECO:0000259" key="5">
    <source>
        <dbReference type="Pfam" id="PF01168"/>
    </source>
</evidence>
<dbReference type="RefSeq" id="WP_018968236.1">
    <property type="nucleotide sequence ID" value="NZ_KB899223.1"/>
</dbReference>
<keyword evidence="1 2" id="KW-0663">Pyridoxal phosphate</keyword>
<dbReference type="InterPro" id="IPR011078">
    <property type="entry name" value="PyrdxlP_homeostasis"/>
</dbReference>
<comment type="caution">
    <text evidence="6">The sequence shown here is derived from an EMBL/GenBank/DDBJ whole genome shotgun (WGS) entry which is preliminary data.</text>
</comment>
<evidence type="ECO:0000256" key="2">
    <source>
        <dbReference type="HAMAP-Rule" id="MF_02087"/>
    </source>
</evidence>
<dbReference type="EMBL" id="JNGW01000084">
    <property type="protein sequence ID" value="KDR51964.1"/>
    <property type="molecule type" value="Genomic_DNA"/>
</dbReference>
<evidence type="ECO:0000256" key="4">
    <source>
        <dbReference type="RuleBase" id="RU004514"/>
    </source>
</evidence>
<sequence length="224" mass="25582">MATDVAGNLKRVVQSLPPNVKLVAVSKFHPNEELMAAYEQGQRIFGESHEQELSRKAAELPKDIAWHFIGHLQSNKVKYIAPYINMIEAVDSLKLLREINKQAERCGRVIDVLLELHVAQEASKFGFTLDACRELLAGGEWRELTHVRICGLMTMASNVDDEQQIRTEMTTAWRFFDEMKSLHFAHDDAFKERSWGMSHDYPIALQCGSTMVRVGTNIFGERQY</sequence>
<evidence type="ECO:0000313" key="6">
    <source>
        <dbReference type="EMBL" id="KDR51964.1"/>
    </source>
</evidence>
<organism evidence="6 7">
    <name type="scientific">Hoylesella loescheii DSM 19665 = JCM 12249 = ATCC 15930</name>
    <dbReference type="NCBI Taxonomy" id="1122985"/>
    <lineage>
        <taxon>Bacteria</taxon>
        <taxon>Pseudomonadati</taxon>
        <taxon>Bacteroidota</taxon>
        <taxon>Bacteroidia</taxon>
        <taxon>Bacteroidales</taxon>
        <taxon>Prevotellaceae</taxon>
        <taxon>Hoylesella</taxon>
    </lineage>
</organism>
<dbReference type="HOGENOM" id="CLU_059988_1_3_10"/>
<proteinExistence type="inferred from homology"/>
<feature type="modified residue" description="N6-(pyridoxal phosphate)lysine" evidence="2 3">
    <location>
        <position position="27"/>
    </location>
</feature>
<dbReference type="PANTHER" id="PTHR10146:SF14">
    <property type="entry name" value="PYRIDOXAL PHOSPHATE HOMEOSTASIS PROTEIN"/>
    <property type="match status" value="1"/>
</dbReference>
<comment type="function">
    <text evidence="2">Pyridoxal 5'-phosphate (PLP)-binding protein, which is involved in PLP homeostasis.</text>
</comment>
<dbReference type="AlphaFoldDB" id="A0A069QIR6"/>
<reference evidence="6 7" key="1">
    <citation type="submission" date="2013-08" db="EMBL/GenBank/DDBJ databases">
        <authorList>
            <person name="Weinstock G."/>
            <person name="Sodergren E."/>
            <person name="Wylie T."/>
            <person name="Fulton L."/>
            <person name="Fulton R."/>
            <person name="Fronick C."/>
            <person name="O'Laughlin M."/>
            <person name="Godfrey J."/>
            <person name="Miner T."/>
            <person name="Herter B."/>
            <person name="Appelbaum E."/>
            <person name="Cordes M."/>
            <person name="Lek S."/>
            <person name="Wollam A."/>
            <person name="Pepin K.H."/>
            <person name="Palsikar V.B."/>
            <person name="Mitreva M."/>
            <person name="Wilson R.K."/>
        </authorList>
    </citation>
    <scope>NUCLEOTIDE SEQUENCE [LARGE SCALE GENOMIC DNA]</scope>
    <source>
        <strain evidence="6 7">ATCC 15930</strain>
    </source>
</reference>
<name>A0A069QIR6_HOYLO</name>